<keyword evidence="3" id="KW-1185">Reference proteome</keyword>
<dbReference type="InterPro" id="IPR036273">
    <property type="entry name" value="CRAL/TRIO_N_dom_sf"/>
</dbReference>
<dbReference type="GO" id="GO:1902936">
    <property type="term" value="F:phosphatidylinositol bisphosphate binding"/>
    <property type="evidence" value="ECO:0007669"/>
    <property type="project" value="TreeGrafter"/>
</dbReference>
<gene>
    <name evidence="2" type="ORF">PPYR_08671</name>
</gene>
<evidence type="ECO:0000313" key="3">
    <source>
        <dbReference type="Proteomes" id="UP000327044"/>
    </source>
</evidence>
<comment type="caution">
    <text evidence="2">The sequence shown here is derived from an EMBL/GenBank/DDBJ whole genome shotgun (WGS) entry which is preliminary data.</text>
</comment>
<dbReference type="PROSITE" id="PS50191">
    <property type="entry name" value="CRAL_TRIO"/>
    <property type="match status" value="1"/>
</dbReference>
<dbReference type="PANTHER" id="PTHR10174:SF216">
    <property type="entry name" value="CRAL-TRIO DOMAIN-CONTAINING PROTEIN-RELATED"/>
    <property type="match status" value="1"/>
</dbReference>
<dbReference type="PRINTS" id="PR00180">
    <property type="entry name" value="CRETINALDHBP"/>
</dbReference>
<sequence>MVYRTLSVPLQRKAIEELNEDPPMIDECLLGIREWIEKQPHLKVKSDDELLLVFLRGCKWSLERVKEKLDHFYTVRTLIPEFFSDRDPLSEDIQTFLNRGVMLPLLNTNGSDGPRICYFNYECVDLNLPTIIIPKYFFMVLDALLEEDDHLIVSGIEIIINMKGLPASYLMRFTPTVIMQSIHCLQSAYPLRVKRIVLINAMPAIEKVFSAIFMPFFGKKIRDRIHVLSTKNIEEAYKYIPKSSFPEELGGANGSCVKLTEKWKNKIENKRQYFLEEEMYRNNELIRQGEPKTTSEVFGVVGSFRKLSVD</sequence>
<dbReference type="PANTHER" id="PTHR10174">
    <property type="entry name" value="ALPHA-TOCOPHEROL TRANSFER PROTEIN-RELATED"/>
    <property type="match status" value="1"/>
</dbReference>
<protein>
    <recommendedName>
        <fullName evidence="1">CRAL-TRIO domain-containing protein</fullName>
    </recommendedName>
</protein>
<dbReference type="AlphaFoldDB" id="A0A5N4AKD3"/>
<reference evidence="2 3" key="1">
    <citation type="journal article" date="2018" name="Elife">
        <title>Firefly genomes illuminate parallel origins of bioluminescence in beetles.</title>
        <authorList>
            <person name="Fallon T.R."/>
            <person name="Lower S.E."/>
            <person name="Chang C.H."/>
            <person name="Bessho-Uehara M."/>
            <person name="Martin G.J."/>
            <person name="Bewick A.J."/>
            <person name="Behringer M."/>
            <person name="Debat H.J."/>
            <person name="Wong I."/>
            <person name="Day J.C."/>
            <person name="Suvorov A."/>
            <person name="Silva C.J."/>
            <person name="Stanger-Hall K.F."/>
            <person name="Hall D.W."/>
            <person name="Schmitz R.J."/>
            <person name="Nelson D.R."/>
            <person name="Lewis S.M."/>
            <person name="Shigenobu S."/>
            <person name="Bybee S.M."/>
            <person name="Larracuente A.M."/>
            <person name="Oba Y."/>
            <person name="Weng J.K."/>
        </authorList>
    </citation>
    <scope>NUCLEOTIDE SEQUENCE [LARGE SCALE GENOMIC DNA]</scope>
    <source>
        <strain evidence="2">1611_PpyrPB1</strain>
        <tissue evidence="2">Whole body</tissue>
    </source>
</reference>
<dbReference type="SUPFAM" id="SSF52087">
    <property type="entry name" value="CRAL/TRIO domain"/>
    <property type="match status" value="1"/>
</dbReference>
<dbReference type="GO" id="GO:0016020">
    <property type="term" value="C:membrane"/>
    <property type="evidence" value="ECO:0007669"/>
    <property type="project" value="TreeGrafter"/>
</dbReference>
<proteinExistence type="predicted"/>
<dbReference type="Pfam" id="PF00650">
    <property type="entry name" value="CRAL_TRIO"/>
    <property type="match status" value="1"/>
</dbReference>
<accession>A0A5N4AKD3</accession>
<evidence type="ECO:0000313" key="2">
    <source>
        <dbReference type="EMBL" id="KAB0797678.1"/>
    </source>
</evidence>
<evidence type="ECO:0000259" key="1">
    <source>
        <dbReference type="PROSITE" id="PS50191"/>
    </source>
</evidence>
<dbReference type="Gene3D" id="1.10.8.20">
    <property type="entry name" value="N-terminal domain of phosphatidylinositol transfer protein sec14p"/>
    <property type="match status" value="1"/>
</dbReference>
<dbReference type="InterPro" id="IPR036865">
    <property type="entry name" value="CRAL-TRIO_dom_sf"/>
</dbReference>
<dbReference type="InterPro" id="IPR001251">
    <property type="entry name" value="CRAL-TRIO_dom"/>
</dbReference>
<dbReference type="SUPFAM" id="SSF46938">
    <property type="entry name" value="CRAL/TRIO N-terminal domain"/>
    <property type="match status" value="1"/>
</dbReference>
<feature type="domain" description="CRAL-TRIO" evidence="1">
    <location>
        <begin position="89"/>
        <end position="257"/>
    </location>
</feature>
<dbReference type="CDD" id="cd00170">
    <property type="entry name" value="SEC14"/>
    <property type="match status" value="1"/>
</dbReference>
<dbReference type="SMART" id="SM00516">
    <property type="entry name" value="SEC14"/>
    <property type="match status" value="1"/>
</dbReference>
<dbReference type="EMBL" id="VVIM01000006">
    <property type="protein sequence ID" value="KAB0797678.1"/>
    <property type="molecule type" value="Genomic_DNA"/>
</dbReference>
<dbReference type="Gene3D" id="3.40.525.10">
    <property type="entry name" value="CRAL-TRIO lipid binding domain"/>
    <property type="match status" value="1"/>
</dbReference>
<dbReference type="InterPro" id="IPR011074">
    <property type="entry name" value="CRAL/TRIO_N_dom"/>
</dbReference>
<dbReference type="InParanoid" id="A0A5N4AKD3"/>
<dbReference type="Proteomes" id="UP000327044">
    <property type="component" value="Unassembled WGS sequence"/>
</dbReference>
<organism evidence="2 3">
    <name type="scientific">Photinus pyralis</name>
    <name type="common">Common eastern firefly</name>
    <name type="synonym">Lampyris pyralis</name>
    <dbReference type="NCBI Taxonomy" id="7054"/>
    <lineage>
        <taxon>Eukaryota</taxon>
        <taxon>Metazoa</taxon>
        <taxon>Ecdysozoa</taxon>
        <taxon>Arthropoda</taxon>
        <taxon>Hexapoda</taxon>
        <taxon>Insecta</taxon>
        <taxon>Pterygota</taxon>
        <taxon>Neoptera</taxon>
        <taxon>Endopterygota</taxon>
        <taxon>Coleoptera</taxon>
        <taxon>Polyphaga</taxon>
        <taxon>Elateriformia</taxon>
        <taxon>Elateroidea</taxon>
        <taxon>Lampyridae</taxon>
        <taxon>Lampyrinae</taxon>
        <taxon>Photinus</taxon>
    </lineage>
</organism>
<name>A0A5N4AKD3_PHOPY</name>
<dbReference type="SMART" id="SM01100">
    <property type="entry name" value="CRAL_TRIO_N"/>
    <property type="match status" value="1"/>
</dbReference>